<dbReference type="Pfam" id="PF04050">
    <property type="entry name" value="Upf2"/>
    <property type="match status" value="1"/>
</dbReference>
<proteinExistence type="predicted"/>
<sequence>MLLSAETDKLLTDGVDNIQIIRTNLQLRIVLLTYTSKSFYLDTSIKKNTGFIKKLRKGFTKENKNSLLKDIGEISLEKYLSEIISTINEVTSNISNKNDEILTAIEVISAMHQRFNANFTIEFFGLFLTNFTNPTEELTDKDENFRINKLKGNLKVLTELYLVNIFRTEDMIESRDILPFYLQKKVHRKEPFIFSVLKEMLNYKFKFGYTLSVGTVFVKTYSSFFDNEDSSWDMFIKDEDLKSLLQSLFKAFSEAVINRMIELNKNTTKLMKEHKKCQIRTGKLKDEYIEEHDLLMPILEKFHAAAEIFSPLFGIELPQPAKELDTEEDDNEPDSMIVTQVVPVNERVWESEDMRLFYEVLPDINSAANHPNQSDSTSSNSASKLNSFFEHLEMIETKEQIDKLSENYWTDTLDNKATRNRLLKFLIETQDWSKINLYARFVATNTQFMQELTSELIEYLDNGFRHQLHTNKINVKNIIFYCHMIKFKLIPTFMIFHKIRTLIINLHVPNNVEILTIFFEHSGKFLLNHPEYKVHMEAMVSLLRNKMKEKQFTMNFKSALDNILNLLYPPSVKSLNDSVKENPQQLFYRVLVRKELGNFENKQILILLREANWKDEAIYQTMFSLFSEPDKISYQNIPVLTKLLDGLYVYHRKFVIEIIDQILDNIDEGLEVDDFSENLQRVAQVRYMTEIFNLEMIKSSVILDVMYQIIRYGYNQNMPSPQSRNPSDLPNNYFRIQIISTILLNINRFPSIFTKQLKTLLHFFEYYTFTKAQPLPMETKFKVEDIFTKYSSMLDFERSSSLEESATRFQSLIMLTSKNIKKPMGENRGTVSVTRNIRNAKNDTVVDDDSTEGSDDDEDDDNDEGRYTDENDDSDSTSDEGIINLSDSSDGTDDSGEDSEDSSDSDSESDSDETSDDSDSSSEEEDFDDIEADRDAEAKRIYAEYETKLQNAEEQKAQDELEKQFQKLMLDSLDERRSEKNASNNMPVMSSMNSNDRPKKMLLKKPVLQTRSNNDTDDKKVAFTFLSKSGKKTSSRVLELPTDVKFVNSVLEEEERVKNEREKIKNIVLKQSFD</sequence>
<dbReference type="InterPro" id="IPR003890">
    <property type="entry name" value="MIF4G-like_typ-3"/>
</dbReference>
<evidence type="ECO:0000256" key="2">
    <source>
        <dbReference type="ARBA" id="ARBA00022490"/>
    </source>
</evidence>
<dbReference type="PANTHER" id="PTHR12839">
    <property type="entry name" value="NONSENSE-MEDIATED MRNA DECAY PROTEIN 2 UP-FRAMESHIFT SUPPRESSOR 2"/>
    <property type="match status" value="1"/>
</dbReference>
<dbReference type="Pfam" id="PF02854">
    <property type="entry name" value="MIF4G"/>
    <property type="match status" value="3"/>
</dbReference>
<dbReference type="PANTHER" id="PTHR12839:SF7">
    <property type="entry name" value="REGULATOR OF NONSENSE TRANSCRIPTS 2"/>
    <property type="match status" value="1"/>
</dbReference>
<feature type="region of interest" description="Disordered" evidence="3">
    <location>
        <begin position="823"/>
        <end position="939"/>
    </location>
</feature>
<protein>
    <recommendedName>
        <fullName evidence="4">MIF4G domain-containing protein</fullName>
    </recommendedName>
</protein>
<dbReference type="GO" id="GO:0000184">
    <property type="term" value="P:nuclear-transcribed mRNA catabolic process, nonsense-mediated decay"/>
    <property type="evidence" value="ECO:0007669"/>
    <property type="project" value="InterPro"/>
</dbReference>
<dbReference type="InterPro" id="IPR007193">
    <property type="entry name" value="Upf2/Nmd2_C"/>
</dbReference>
<evidence type="ECO:0000256" key="3">
    <source>
        <dbReference type="SAM" id="MobiDB-lite"/>
    </source>
</evidence>
<dbReference type="EMBL" id="PUHR01000051">
    <property type="protein sequence ID" value="KAG0669044.1"/>
    <property type="molecule type" value="Genomic_DNA"/>
</dbReference>
<evidence type="ECO:0000313" key="5">
    <source>
        <dbReference type="EMBL" id="KAG0669044.1"/>
    </source>
</evidence>
<dbReference type="InterPro" id="IPR016024">
    <property type="entry name" value="ARM-type_fold"/>
</dbReference>
<comment type="caution">
    <text evidence="5">The sequence shown here is derived from an EMBL/GenBank/DDBJ whole genome shotgun (WGS) entry which is preliminary data.</text>
</comment>
<dbReference type="Proteomes" id="UP000750334">
    <property type="component" value="Unassembled WGS sequence"/>
</dbReference>
<dbReference type="SUPFAM" id="SSF48371">
    <property type="entry name" value="ARM repeat"/>
    <property type="match status" value="2"/>
</dbReference>
<dbReference type="GO" id="GO:0005737">
    <property type="term" value="C:cytoplasm"/>
    <property type="evidence" value="ECO:0007669"/>
    <property type="project" value="UniProtKB-SubCell"/>
</dbReference>
<feature type="domain" description="MIF4G" evidence="4">
    <location>
        <begin position="45"/>
        <end position="255"/>
    </location>
</feature>
<keyword evidence="2" id="KW-0963">Cytoplasm</keyword>
<feature type="compositionally biased region" description="Low complexity" evidence="3">
    <location>
        <begin position="983"/>
        <end position="995"/>
    </location>
</feature>
<dbReference type="InterPro" id="IPR039762">
    <property type="entry name" value="Nmd2/UPF2"/>
</dbReference>
<dbReference type="AlphaFoldDB" id="A0A9P6WAT4"/>
<dbReference type="SMART" id="SM00543">
    <property type="entry name" value="MIF4G"/>
    <property type="match status" value="3"/>
</dbReference>
<feature type="compositionally biased region" description="Polar residues" evidence="3">
    <location>
        <begin position="829"/>
        <end position="839"/>
    </location>
</feature>
<feature type="compositionally biased region" description="Acidic residues" evidence="3">
    <location>
        <begin position="845"/>
        <end position="863"/>
    </location>
</feature>
<feature type="domain" description="MIF4G" evidence="4">
    <location>
        <begin position="382"/>
        <end position="570"/>
    </location>
</feature>
<name>A0A9P6WAT4_MAUEX</name>
<organism evidence="5 6">
    <name type="scientific">Maudiozyma exigua</name>
    <name type="common">Yeast</name>
    <name type="synonym">Kazachstania exigua</name>
    <dbReference type="NCBI Taxonomy" id="34358"/>
    <lineage>
        <taxon>Eukaryota</taxon>
        <taxon>Fungi</taxon>
        <taxon>Dikarya</taxon>
        <taxon>Ascomycota</taxon>
        <taxon>Saccharomycotina</taxon>
        <taxon>Saccharomycetes</taxon>
        <taxon>Saccharomycetales</taxon>
        <taxon>Saccharomycetaceae</taxon>
        <taxon>Maudiozyma</taxon>
    </lineage>
</organism>
<dbReference type="GO" id="GO:0035145">
    <property type="term" value="C:exon-exon junction complex"/>
    <property type="evidence" value="ECO:0007669"/>
    <property type="project" value="TreeGrafter"/>
</dbReference>
<dbReference type="Gene3D" id="1.25.40.180">
    <property type="match status" value="3"/>
</dbReference>
<evidence type="ECO:0000259" key="4">
    <source>
        <dbReference type="SMART" id="SM00543"/>
    </source>
</evidence>
<keyword evidence="6" id="KW-1185">Reference proteome</keyword>
<feature type="compositionally biased region" description="Acidic residues" evidence="3">
    <location>
        <begin position="890"/>
        <end position="932"/>
    </location>
</feature>
<reference evidence="5 6" key="1">
    <citation type="submission" date="2020-11" db="EMBL/GenBank/DDBJ databases">
        <title>Kefir isolates.</title>
        <authorList>
            <person name="Marcisauskas S."/>
            <person name="Kim Y."/>
            <person name="Blasche S."/>
        </authorList>
    </citation>
    <scope>NUCLEOTIDE SEQUENCE [LARGE SCALE GENOMIC DNA]</scope>
    <source>
        <strain evidence="5 6">OG2</strain>
    </source>
</reference>
<comment type="subcellular location">
    <subcellularLocation>
        <location evidence="1">Cytoplasm</location>
    </subcellularLocation>
</comment>
<accession>A0A9P6WAT4</accession>
<gene>
    <name evidence="5" type="ORF">C6P45_004184</name>
</gene>
<dbReference type="GO" id="GO:0003723">
    <property type="term" value="F:RNA binding"/>
    <property type="evidence" value="ECO:0007669"/>
    <property type="project" value="InterPro"/>
</dbReference>
<evidence type="ECO:0000313" key="6">
    <source>
        <dbReference type="Proteomes" id="UP000750334"/>
    </source>
</evidence>
<feature type="region of interest" description="Disordered" evidence="3">
    <location>
        <begin position="975"/>
        <end position="999"/>
    </location>
</feature>
<dbReference type="OrthoDB" id="27832at2759"/>
<evidence type="ECO:0000256" key="1">
    <source>
        <dbReference type="ARBA" id="ARBA00004496"/>
    </source>
</evidence>
<feature type="domain" description="MIF4G" evidence="4">
    <location>
        <begin position="586"/>
        <end position="792"/>
    </location>
</feature>